<keyword evidence="3" id="KW-0238">DNA-binding</keyword>
<dbReference type="KEGG" id="vha:VIBHAR_06369"/>
<dbReference type="Gene3D" id="1.10.10.10">
    <property type="entry name" value="Winged helix-like DNA-binding domain superfamily/Winged helix DNA-binding domain"/>
    <property type="match status" value="1"/>
</dbReference>
<dbReference type="PATRIC" id="fig|338187.36.peg.5225"/>
<dbReference type="InterPro" id="IPR036390">
    <property type="entry name" value="WH_DNA-bd_sf"/>
</dbReference>
<protein>
    <recommendedName>
        <fullName evidence="5">HTH lysR-type domain-containing protein</fullName>
    </recommendedName>
</protein>
<sequence>MLKSHIEKKNYVLACSFVRKTMDTRFLESLISVVEEGSIASAARSQMITPAAVSQRIQALEAEFKCKLFSRAGSTVQPTDACLALLPKVKRLLQDVRILVDSVQDSGLSGTLRVGANSTSLTAFIPGALKSIRLAAPNATFQVIPGNSIDLYRDLQEGLLDAAIMVEPPTSLPKSLRSLPLRTEPLVLIHHPKYKGSPMSILQASSYIRYDPTCWGGQIAEKYMIHNRIKKAPIFDLDSLEAIAQLVSEDVGVSFVPMWAGLEHFSNKISITQVDNDQHNTEIVLVSAFHPRQPKLLGLFYEHLLKLESVNAA</sequence>
<dbReference type="Gene3D" id="3.40.190.10">
    <property type="entry name" value="Periplasmic binding protein-like II"/>
    <property type="match status" value="2"/>
</dbReference>
<evidence type="ECO:0000256" key="1">
    <source>
        <dbReference type="ARBA" id="ARBA00009437"/>
    </source>
</evidence>
<keyword evidence="4" id="KW-0804">Transcription</keyword>
<evidence type="ECO:0000313" key="7">
    <source>
        <dbReference type="Proteomes" id="UP000008152"/>
    </source>
</evidence>
<dbReference type="Pfam" id="PF00126">
    <property type="entry name" value="HTH_1"/>
    <property type="match status" value="1"/>
</dbReference>
<evidence type="ECO:0000256" key="2">
    <source>
        <dbReference type="ARBA" id="ARBA00023015"/>
    </source>
</evidence>
<dbReference type="SUPFAM" id="SSF53850">
    <property type="entry name" value="Periplasmic binding protein-like II"/>
    <property type="match status" value="1"/>
</dbReference>
<keyword evidence="2" id="KW-0805">Transcription regulation</keyword>
<dbReference type="GO" id="GO:0005829">
    <property type="term" value="C:cytosol"/>
    <property type="evidence" value="ECO:0007669"/>
    <property type="project" value="TreeGrafter"/>
</dbReference>
<dbReference type="Proteomes" id="UP000008152">
    <property type="component" value="Chromosome II"/>
</dbReference>
<comment type="similarity">
    <text evidence="1">Belongs to the LysR transcriptional regulatory family.</text>
</comment>
<dbReference type="InterPro" id="IPR000847">
    <property type="entry name" value="LysR_HTH_N"/>
</dbReference>
<evidence type="ECO:0000256" key="4">
    <source>
        <dbReference type="ARBA" id="ARBA00023163"/>
    </source>
</evidence>
<dbReference type="GO" id="GO:0003677">
    <property type="term" value="F:DNA binding"/>
    <property type="evidence" value="ECO:0007669"/>
    <property type="project" value="UniProtKB-KW"/>
</dbReference>
<dbReference type="GO" id="GO:0003700">
    <property type="term" value="F:DNA-binding transcription factor activity"/>
    <property type="evidence" value="ECO:0007669"/>
    <property type="project" value="InterPro"/>
</dbReference>
<evidence type="ECO:0000259" key="5">
    <source>
        <dbReference type="PROSITE" id="PS50931"/>
    </source>
</evidence>
<dbReference type="SUPFAM" id="SSF46785">
    <property type="entry name" value="Winged helix' DNA-binding domain"/>
    <property type="match status" value="1"/>
</dbReference>
<dbReference type="InterPro" id="IPR036388">
    <property type="entry name" value="WH-like_DNA-bd_sf"/>
</dbReference>
<feature type="domain" description="HTH lysR-type" evidence="5">
    <location>
        <begin position="22"/>
        <end position="79"/>
    </location>
</feature>
<reference evidence="6 7" key="1">
    <citation type="submission" date="2007-08" db="EMBL/GenBank/DDBJ databases">
        <authorList>
            <consortium name="The Vibrio harveyi Genome Sequencing Project"/>
            <person name="Bassler B."/>
            <person name="Clifton S.W."/>
            <person name="Fulton L."/>
            <person name="Delehaunty K."/>
            <person name="Fronick C."/>
            <person name="Harrison M."/>
            <person name="Markivic C."/>
            <person name="Fulton R."/>
            <person name="Tin-Wollam A.-M."/>
            <person name="Shah N."/>
            <person name="Pepin K."/>
            <person name="Nash W."/>
            <person name="Thiruvilangam P."/>
            <person name="Bhonagiri V."/>
            <person name="Waters C."/>
            <person name="Tu K.C."/>
            <person name="Irgon J."/>
            <person name="Wilson R.K."/>
        </authorList>
    </citation>
    <scope>NUCLEOTIDE SEQUENCE [LARGE SCALE GENOMIC DNA]</scope>
    <source>
        <strain evidence="7">ATCC BAA-1116 / BB120</strain>
    </source>
</reference>
<evidence type="ECO:0000313" key="6">
    <source>
        <dbReference type="EMBL" id="ABU74260.1"/>
    </source>
</evidence>
<accession>A7N8N8</accession>
<dbReference type="PANTHER" id="PTHR30419">
    <property type="entry name" value="HTH-TYPE TRANSCRIPTIONAL REGULATOR YBHD"/>
    <property type="match status" value="1"/>
</dbReference>
<dbReference type="PROSITE" id="PS50931">
    <property type="entry name" value="HTH_LYSR"/>
    <property type="match status" value="1"/>
</dbReference>
<proteinExistence type="inferred from homology"/>
<gene>
    <name evidence="6" type="ordered locus">VIBHAR_06369</name>
</gene>
<dbReference type="Pfam" id="PF03466">
    <property type="entry name" value="LysR_substrate"/>
    <property type="match status" value="1"/>
</dbReference>
<dbReference type="InterPro" id="IPR050950">
    <property type="entry name" value="HTH-type_LysR_regulators"/>
</dbReference>
<evidence type="ECO:0000256" key="3">
    <source>
        <dbReference type="ARBA" id="ARBA00023125"/>
    </source>
</evidence>
<name>A7N8N8_VIBC1</name>
<dbReference type="EMBL" id="CP000790">
    <property type="protein sequence ID" value="ABU74260.1"/>
    <property type="molecule type" value="Genomic_DNA"/>
</dbReference>
<dbReference type="InterPro" id="IPR005119">
    <property type="entry name" value="LysR_subst-bd"/>
</dbReference>
<organism evidence="6 7">
    <name type="scientific">Vibrio campbellii (strain ATCC BAA-1116)</name>
    <dbReference type="NCBI Taxonomy" id="2902295"/>
    <lineage>
        <taxon>Bacteria</taxon>
        <taxon>Pseudomonadati</taxon>
        <taxon>Pseudomonadota</taxon>
        <taxon>Gammaproteobacteria</taxon>
        <taxon>Vibrionales</taxon>
        <taxon>Vibrionaceae</taxon>
        <taxon>Vibrio</taxon>
    </lineage>
</organism>
<dbReference type="AlphaFoldDB" id="A7N8N8"/>